<dbReference type="RefSeq" id="YP_009132592.1">
    <property type="nucleotide sequence ID" value="NC_026898.1"/>
</dbReference>
<evidence type="ECO:0000256" key="15">
    <source>
        <dbReference type="ARBA" id="ARBA00049551"/>
    </source>
</evidence>
<proteinExistence type="inferred from homology"/>
<sequence length="175" mass="20589">MLNLFISSISMFTTIMFMMMTHPLALGLMLLIQTLLISLIIGTMMKTFWFSYILFLTFMGGMLVLFIYITSLASNEMFSLSSKMIIMFSLLLMISIFMLMIIDKSLITQYIYNYEMNELFNMKFLFKENFLNLNKFYNFPTNLMMLMMIIYLLLTLIVIVKITNFNTGPLRTNLI</sequence>
<dbReference type="GeneID" id="24143321"/>
<feature type="transmembrane region" description="Helical" evidence="16">
    <location>
        <begin position="49"/>
        <end position="72"/>
    </location>
</feature>
<dbReference type="GO" id="GO:0008137">
    <property type="term" value="F:NADH dehydrogenase (ubiquinone) activity"/>
    <property type="evidence" value="ECO:0007669"/>
    <property type="project" value="UniProtKB-EC"/>
</dbReference>
<keyword evidence="7 16" id="KW-0812">Transmembrane</keyword>
<dbReference type="AlphaFoldDB" id="A0A0E3JV93"/>
<comment type="subcellular location">
    <subcellularLocation>
        <location evidence="1">Mitochondrion membrane</location>
        <topology evidence="1">Multi-pass membrane protein</topology>
    </subcellularLocation>
</comment>
<dbReference type="PANTHER" id="PTHR11435">
    <property type="entry name" value="NADH UBIQUINONE OXIDOREDUCTASE SUBUNIT ND6"/>
    <property type="match status" value="1"/>
</dbReference>
<comment type="similarity">
    <text evidence="2">Belongs to the complex I subunit 6 family.</text>
</comment>
<evidence type="ECO:0000256" key="7">
    <source>
        <dbReference type="ARBA" id="ARBA00022692"/>
    </source>
</evidence>
<geneLocation type="mitochondrion" evidence="17"/>
<evidence type="ECO:0000256" key="3">
    <source>
        <dbReference type="ARBA" id="ARBA00012944"/>
    </source>
</evidence>
<evidence type="ECO:0000256" key="6">
    <source>
        <dbReference type="ARBA" id="ARBA00022660"/>
    </source>
</evidence>
<evidence type="ECO:0000256" key="12">
    <source>
        <dbReference type="ARBA" id="ARBA00023128"/>
    </source>
</evidence>
<evidence type="ECO:0000256" key="1">
    <source>
        <dbReference type="ARBA" id="ARBA00004225"/>
    </source>
</evidence>
<keyword evidence="11" id="KW-0520">NAD</keyword>
<organism evidence="17">
    <name type="scientific">Nyssomyia umbratilis</name>
    <dbReference type="NCBI Taxonomy" id="182988"/>
    <lineage>
        <taxon>Eukaryota</taxon>
        <taxon>Metazoa</taxon>
        <taxon>Ecdysozoa</taxon>
        <taxon>Arthropoda</taxon>
        <taxon>Hexapoda</taxon>
        <taxon>Insecta</taxon>
        <taxon>Pterygota</taxon>
        <taxon>Neoptera</taxon>
        <taxon>Endopterygota</taxon>
        <taxon>Diptera</taxon>
        <taxon>Nematocera</taxon>
        <taxon>Psychodoidea</taxon>
        <taxon>Psychodidae</taxon>
        <taxon>Nyssomyia</taxon>
    </lineage>
</organism>
<evidence type="ECO:0000256" key="10">
    <source>
        <dbReference type="ARBA" id="ARBA00022989"/>
    </source>
</evidence>
<dbReference type="GO" id="GO:0031966">
    <property type="term" value="C:mitochondrial membrane"/>
    <property type="evidence" value="ECO:0007669"/>
    <property type="project" value="UniProtKB-SubCell"/>
</dbReference>
<keyword evidence="13 16" id="KW-0472">Membrane</keyword>
<keyword evidence="8" id="KW-1278">Translocase</keyword>
<reference evidence="17" key="1">
    <citation type="submission" date="2015-01" db="EMBL/GenBank/DDBJ databases">
        <title>The complete mitochondrial genome of Lutzomyia umbratilis (Diptera, Psychodidae).</title>
        <authorList>
            <person name="Kocher A."/>
            <person name="Gantier J.-C."/>
            <person name="Murienne J."/>
        </authorList>
    </citation>
    <scope>NUCLEOTIDE SEQUENCE</scope>
</reference>
<dbReference type="EMBL" id="KP702938">
    <property type="protein sequence ID" value="AKA63234.1"/>
    <property type="molecule type" value="Genomic_DNA"/>
</dbReference>
<evidence type="ECO:0000256" key="2">
    <source>
        <dbReference type="ARBA" id="ARBA00005698"/>
    </source>
</evidence>
<comment type="catalytic activity">
    <reaction evidence="15">
        <text>a ubiquinone + NADH + 5 H(+)(in) = a ubiquinol + NAD(+) + 4 H(+)(out)</text>
        <dbReference type="Rhea" id="RHEA:29091"/>
        <dbReference type="Rhea" id="RHEA-COMP:9565"/>
        <dbReference type="Rhea" id="RHEA-COMP:9566"/>
        <dbReference type="ChEBI" id="CHEBI:15378"/>
        <dbReference type="ChEBI" id="CHEBI:16389"/>
        <dbReference type="ChEBI" id="CHEBI:17976"/>
        <dbReference type="ChEBI" id="CHEBI:57540"/>
        <dbReference type="ChEBI" id="CHEBI:57945"/>
        <dbReference type="EC" id="7.1.1.2"/>
    </reaction>
</comment>
<evidence type="ECO:0000256" key="8">
    <source>
        <dbReference type="ARBA" id="ARBA00022967"/>
    </source>
</evidence>
<dbReference type="PANTHER" id="PTHR11435:SF1">
    <property type="entry name" value="NADH-UBIQUINONE OXIDOREDUCTASE CHAIN 6"/>
    <property type="match status" value="1"/>
</dbReference>
<evidence type="ECO:0000256" key="13">
    <source>
        <dbReference type="ARBA" id="ARBA00023136"/>
    </source>
</evidence>
<name>A0A0E3JV93_9DIPT</name>
<keyword evidence="12 17" id="KW-0496">Mitochondrion</keyword>
<keyword evidence="9" id="KW-0249">Electron transport</keyword>
<keyword evidence="10 16" id="KW-1133">Transmembrane helix</keyword>
<evidence type="ECO:0000256" key="5">
    <source>
        <dbReference type="ARBA" id="ARBA00022448"/>
    </source>
</evidence>
<evidence type="ECO:0000256" key="16">
    <source>
        <dbReference type="SAM" id="Phobius"/>
    </source>
</evidence>
<evidence type="ECO:0000313" key="17">
    <source>
        <dbReference type="EMBL" id="AKA63234.1"/>
    </source>
</evidence>
<accession>A0A0E3JV93</accession>
<dbReference type="EC" id="7.1.1.2" evidence="3"/>
<keyword evidence="5" id="KW-0813">Transport</keyword>
<feature type="transmembrane region" description="Helical" evidence="16">
    <location>
        <begin position="84"/>
        <end position="102"/>
    </location>
</feature>
<keyword evidence="6" id="KW-0679">Respiratory chain</keyword>
<protein>
    <recommendedName>
        <fullName evidence="4">NADH-ubiquinone oxidoreductase chain 6</fullName>
        <ecNumber evidence="3">7.1.1.2</ecNumber>
    </recommendedName>
    <alternativeName>
        <fullName evidence="14">NADH dehydrogenase subunit 6</fullName>
    </alternativeName>
</protein>
<evidence type="ECO:0000256" key="14">
    <source>
        <dbReference type="ARBA" id="ARBA00031019"/>
    </source>
</evidence>
<feature type="transmembrane region" description="Helical" evidence="16">
    <location>
        <begin position="143"/>
        <end position="162"/>
    </location>
</feature>
<gene>
    <name evidence="17" type="primary">ND6</name>
</gene>
<evidence type="ECO:0000256" key="11">
    <source>
        <dbReference type="ARBA" id="ARBA00023027"/>
    </source>
</evidence>
<evidence type="ECO:0000256" key="4">
    <source>
        <dbReference type="ARBA" id="ARBA00021095"/>
    </source>
</evidence>
<evidence type="ECO:0000256" key="9">
    <source>
        <dbReference type="ARBA" id="ARBA00022982"/>
    </source>
</evidence>
<dbReference type="CTD" id="4541"/>
<dbReference type="InterPro" id="IPR050269">
    <property type="entry name" value="ComplexI_Subunit6"/>
</dbReference>